<evidence type="ECO:0000256" key="1">
    <source>
        <dbReference type="ARBA" id="ARBA00008226"/>
    </source>
</evidence>
<dbReference type="Pfam" id="PF00152">
    <property type="entry name" value="tRNA-synt_2"/>
    <property type="match status" value="1"/>
</dbReference>
<evidence type="ECO:0000313" key="12">
    <source>
        <dbReference type="EMBL" id="CAB4594689.1"/>
    </source>
</evidence>
<evidence type="ECO:0000256" key="8">
    <source>
        <dbReference type="ARBA" id="ARBA00023146"/>
    </source>
</evidence>
<evidence type="ECO:0000256" key="3">
    <source>
        <dbReference type="ARBA" id="ARBA00022598"/>
    </source>
</evidence>
<dbReference type="Gene3D" id="2.40.50.140">
    <property type="entry name" value="Nucleic acid-binding proteins"/>
    <property type="match status" value="1"/>
</dbReference>
<dbReference type="NCBIfam" id="NF001756">
    <property type="entry name" value="PRK00484.1"/>
    <property type="match status" value="1"/>
</dbReference>
<keyword evidence="7" id="KW-0648">Protein biosynthesis</keyword>
<dbReference type="GO" id="GO:0005829">
    <property type="term" value="C:cytosol"/>
    <property type="evidence" value="ECO:0007669"/>
    <property type="project" value="TreeGrafter"/>
</dbReference>
<keyword evidence="6" id="KW-0067">ATP-binding</keyword>
<dbReference type="GO" id="GO:0046872">
    <property type="term" value="F:metal ion binding"/>
    <property type="evidence" value="ECO:0007669"/>
    <property type="project" value="UniProtKB-KW"/>
</dbReference>
<keyword evidence="3" id="KW-0436">Ligase</keyword>
<dbReference type="SUPFAM" id="SSF55681">
    <property type="entry name" value="Class II aaRS and biotin synthetases"/>
    <property type="match status" value="1"/>
</dbReference>
<dbReference type="GO" id="GO:0004824">
    <property type="term" value="F:lysine-tRNA ligase activity"/>
    <property type="evidence" value="ECO:0007669"/>
    <property type="project" value="UniProtKB-EC"/>
</dbReference>
<comment type="catalytic activity">
    <reaction evidence="9">
        <text>tRNA(Lys) + L-lysine + ATP = L-lysyl-tRNA(Lys) + AMP + diphosphate</text>
        <dbReference type="Rhea" id="RHEA:20792"/>
        <dbReference type="Rhea" id="RHEA-COMP:9696"/>
        <dbReference type="Rhea" id="RHEA-COMP:9697"/>
        <dbReference type="ChEBI" id="CHEBI:30616"/>
        <dbReference type="ChEBI" id="CHEBI:32551"/>
        <dbReference type="ChEBI" id="CHEBI:33019"/>
        <dbReference type="ChEBI" id="CHEBI:78442"/>
        <dbReference type="ChEBI" id="CHEBI:78529"/>
        <dbReference type="ChEBI" id="CHEBI:456215"/>
        <dbReference type="EC" id="6.1.1.6"/>
    </reaction>
</comment>
<keyword evidence="5" id="KW-0547">Nucleotide-binding</keyword>
<dbReference type="EMBL" id="CAEZTS010000219">
    <property type="protein sequence ID" value="CAB4594689.1"/>
    <property type="molecule type" value="Genomic_DNA"/>
</dbReference>
<dbReference type="InterPro" id="IPR045864">
    <property type="entry name" value="aa-tRNA-synth_II/BPL/LPL"/>
</dbReference>
<evidence type="ECO:0000256" key="7">
    <source>
        <dbReference type="ARBA" id="ARBA00022917"/>
    </source>
</evidence>
<dbReference type="PANTHER" id="PTHR42918">
    <property type="entry name" value="LYSYL-TRNA SYNTHETASE"/>
    <property type="match status" value="1"/>
</dbReference>
<dbReference type="CDD" id="cd04322">
    <property type="entry name" value="LysRS_N"/>
    <property type="match status" value="1"/>
</dbReference>
<feature type="region of interest" description="Disordered" evidence="10">
    <location>
        <begin position="1"/>
        <end position="34"/>
    </location>
</feature>
<dbReference type="GO" id="GO:0000049">
    <property type="term" value="F:tRNA binding"/>
    <property type="evidence" value="ECO:0007669"/>
    <property type="project" value="TreeGrafter"/>
</dbReference>
<dbReference type="GO" id="GO:0006430">
    <property type="term" value="P:lysyl-tRNA aminoacylation"/>
    <property type="evidence" value="ECO:0007669"/>
    <property type="project" value="InterPro"/>
</dbReference>
<dbReference type="PRINTS" id="PR00982">
    <property type="entry name" value="TRNASYNTHLYS"/>
</dbReference>
<dbReference type="Pfam" id="PF01336">
    <property type="entry name" value="tRNA_anti-codon"/>
    <property type="match status" value="1"/>
</dbReference>
<dbReference type="FunFam" id="2.40.50.140:FF:000024">
    <property type="entry name" value="Lysine--tRNA ligase"/>
    <property type="match status" value="1"/>
</dbReference>
<keyword evidence="8" id="KW-0030">Aminoacyl-tRNA synthetase</keyword>
<evidence type="ECO:0000256" key="4">
    <source>
        <dbReference type="ARBA" id="ARBA00022723"/>
    </source>
</evidence>
<proteinExistence type="inferred from homology"/>
<dbReference type="InterPro" id="IPR006195">
    <property type="entry name" value="aa-tRNA-synth_II"/>
</dbReference>
<name>A0A6J6G420_9ZZZZ</name>
<organism evidence="12">
    <name type="scientific">freshwater metagenome</name>
    <dbReference type="NCBI Taxonomy" id="449393"/>
    <lineage>
        <taxon>unclassified sequences</taxon>
        <taxon>metagenomes</taxon>
        <taxon>ecological metagenomes</taxon>
    </lineage>
</organism>
<dbReference type="PANTHER" id="PTHR42918:SF15">
    <property type="entry name" value="LYSINE--TRNA LIGASE, CHLOROPLASTIC_MITOCHONDRIAL"/>
    <property type="match status" value="1"/>
</dbReference>
<evidence type="ECO:0000256" key="5">
    <source>
        <dbReference type="ARBA" id="ARBA00022741"/>
    </source>
</evidence>
<feature type="compositionally biased region" description="Polar residues" evidence="10">
    <location>
        <begin position="1"/>
        <end position="22"/>
    </location>
</feature>
<dbReference type="GO" id="GO:0005524">
    <property type="term" value="F:ATP binding"/>
    <property type="evidence" value="ECO:0007669"/>
    <property type="project" value="UniProtKB-KW"/>
</dbReference>
<reference evidence="12" key="1">
    <citation type="submission" date="2020-05" db="EMBL/GenBank/DDBJ databases">
        <authorList>
            <person name="Chiriac C."/>
            <person name="Salcher M."/>
            <person name="Ghai R."/>
            <person name="Kavagutti S V."/>
        </authorList>
    </citation>
    <scope>NUCLEOTIDE SEQUENCE</scope>
</reference>
<dbReference type="InterPro" id="IPR012340">
    <property type="entry name" value="NA-bd_OB-fold"/>
</dbReference>
<sequence length="529" mass="59169">MTIDSSPRTPSKYGSSLVSDVTSETDDGPELTGSGLLAEKNRRLGRLDDLRARGIEPYPYRFDRTHTLREVRAEWGNLEAGTETENRVEVAGRVMLLREQGKLIFATVRDRSDEIQLFISKAVVGDEAFADISTLDLGDWVGVSGTVMTTRKGELSVKVANLSLLSKAVRPLPNKWKGLTDTDTRFRQRYTDLIVNEEARRAFEVRHAVISSFRRTLAGKDFIEVETPVLHVEAGGAHARPFVTHHNSLDMQLYLRIALELHLKRLIVGGMERVYEIGRVFRNEGISTRHNPEFTMMELYQAFGDYSEVMAIAEELIVQAARDAIGTTVVDIADTEGNLHTVDLAEPWRRARMIDLVEEKTGVAVHPSQSVEQLRKVAEDNGVRYDKHWGPGKLIEEIFEATAESSLVRPTFVTGHPVEISPLARTDRNDPFLTERFELFVGARELANGYSELNDPVEQRARFMEEQAAKEAGDAARGTVDEDYLRALEFGLPPTGGLGIGMDRVAMLLAGVHSIKEVILFPTLRPEVF</sequence>
<dbReference type="InterPro" id="IPR018149">
    <property type="entry name" value="Lys-tRNA-synth_II_C"/>
</dbReference>
<dbReference type="InterPro" id="IPR044136">
    <property type="entry name" value="Lys-tRNA-ligase_II_N"/>
</dbReference>
<protein>
    <recommendedName>
        <fullName evidence="2">lysine--tRNA ligase</fullName>
        <ecNumber evidence="2">6.1.1.6</ecNumber>
    </recommendedName>
</protein>
<evidence type="ECO:0000256" key="6">
    <source>
        <dbReference type="ARBA" id="ARBA00022840"/>
    </source>
</evidence>
<evidence type="ECO:0000259" key="11">
    <source>
        <dbReference type="PROSITE" id="PS50862"/>
    </source>
</evidence>
<dbReference type="NCBIfam" id="TIGR00499">
    <property type="entry name" value="lysS_bact"/>
    <property type="match status" value="1"/>
</dbReference>
<dbReference type="InterPro" id="IPR004364">
    <property type="entry name" value="Aa-tRNA-synt_II"/>
</dbReference>
<dbReference type="PROSITE" id="PS50862">
    <property type="entry name" value="AA_TRNA_LIGASE_II"/>
    <property type="match status" value="1"/>
</dbReference>
<dbReference type="AlphaFoldDB" id="A0A6J6G420"/>
<dbReference type="InterPro" id="IPR002313">
    <property type="entry name" value="Lys-tRNA-ligase_II"/>
</dbReference>
<dbReference type="InterPro" id="IPR004365">
    <property type="entry name" value="NA-bd_OB_tRNA"/>
</dbReference>
<evidence type="ECO:0000256" key="9">
    <source>
        <dbReference type="ARBA" id="ARBA00048573"/>
    </source>
</evidence>
<evidence type="ECO:0000256" key="2">
    <source>
        <dbReference type="ARBA" id="ARBA00013166"/>
    </source>
</evidence>
<gene>
    <name evidence="12" type="ORF">UFOPK1722_01823</name>
</gene>
<dbReference type="CDD" id="cd00775">
    <property type="entry name" value="LysRS_core"/>
    <property type="match status" value="1"/>
</dbReference>
<dbReference type="EC" id="6.1.1.6" evidence="2"/>
<feature type="domain" description="Aminoacyl-transfer RNA synthetases class-II family profile" evidence="11">
    <location>
        <begin position="203"/>
        <end position="526"/>
    </location>
</feature>
<dbReference type="SUPFAM" id="SSF50249">
    <property type="entry name" value="Nucleic acid-binding proteins"/>
    <property type="match status" value="1"/>
</dbReference>
<keyword evidence="4" id="KW-0479">Metal-binding</keyword>
<evidence type="ECO:0000256" key="10">
    <source>
        <dbReference type="SAM" id="MobiDB-lite"/>
    </source>
</evidence>
<dbReference type="HAMAP" id="MF_00252">
    <property type="entry name" value="Lys_tRNA_synth_class2"/>
    <property type="match status" value="1"/>
</dbReference>
<comment type="similarity">
    <text evidence="1">Belongs to the class-II aminoacyl-tRNA synthetase family.</text>
</comment>
<dbReference type="Gene3D" id="3.30.930.10">
    <property type="entry name" value="Bira Bifunctional Protein, Domain 2"/>
    <property type="match status" value="1"/>
</dbReference>
<accession>A0A6J6G420</accession>